<evidence type="ECO:0000313" key="4">
    <source>
        <dbReference type="Proteomes" id="UP000297540"/>
    </source>
</evidence>
<sequence length="388" mass="45975">MISPEEIKLQALKWWKPFLQSYIANENFFPRQIDRIGKVKPGQITRQFETLQQEIELLYRESKNEIGNGYLIKTAGRNFRRSGPHDLPDSIEFETADDYLHFIAKKKEWKLFQRNYELLSGSFPHLKGWIVNHVTLLTVADKNWLDIIQVCKYFLISPRPNLYLRQLPIQVHTKFIEDNTAVVQSLLDFLIPDHIRNKDQKRFAERYFLKHDEPLVRIRILDERLALHKDIMDVSIRLSDFEKTVFDCDYVLIAENKMNFLTLPFLKSTIAVWSGGGFNVSYLKNSEWLAGKNIYYWGDIDEHGFQILHQLRSYYPSTKSVMMDRLTYDTFEPYAAQGERNTSERLSLLSTAEAELYAFIKLQPDKNRLEQEKITQYYIDQELRKIIL</sequence>
<accession>A0A4Y8SPT1</accession>
<dbReference type="InterPro" id="IPR024537">
    <property type="entry name" value="DUF3322"/>
</dbReference>
<dbReference type="RefSeq" id="WP_133230260.1">
    <property type="nucleotide sequence ID" value="NZ_SOZE01000001.1"/>
</dbReference>
<reference evidence="3 4" key="1">
    <citation type="journal article" date="2017" name="Int. J. Syst. Evol. Microbiol.">
        <title>Mucilaginibacterpsychrotolerans sp. nov., isolated from peatlands.</title>
        <authorList>
            <person name="Deng Y."/>
            <person name="Shen L."/>
            <person name="Xu B."/>
            <person name="Liu Y."/>
            <person name="Gu Z."/>
            <person name="Liu H."/>
            <person name="Zhou Y."/>
        </authorList>
    </citation>
    <scope>NUCLEOTIDE SEQUENCE [LARGE SCALE GENOMIC DNA]</scope>
    <source>
        <strain evidence="3 4">NH7-4</strain>
    </source>
</reference>
<dbReference type="Pfam" id="PF09983">
    <property type="entry name" value="JetD_C"/>
    <property type="match status" value="1"/>
</dbReference>
<comment type="caution">
    <text evidence="3">The sequence shown here is derived from an EMBL/GenBank/DDBJ whole genome shotgun (WGS) entry which is preliminary data.</text>
</comment>
<name>A0A4Y8SPT1_9SPHI</name>
<evidence type="ECO:0008006" key="5">
    <source>
        <dbReference type="Google" id="ProtNLM"/>
    </source>
</evidence>
<evidence type="ECO:0000259" key="1">
    <source>
        <dbReference type="Pfam" id="PF09983"/>
    </source>
</evidence>
<proteinExistence type="predicted"/>
<organism evidence="3 4">
    <name type="scientific">Mucilaginibacter psychrotolerans</name>
    <dbReference type="NCBI Taxonomy" id="1524096"/>
    <lineage>
        <taxon>Bacteria</taxon>
        <taxon>Pseudomonadati</taxon>
        <taxon>Bacteroidota</taxon>
        <taxon>Sphingobacteriia</taxon>
        <taxon>Sphingobacteriales</taxon>
        <taxon>Sphingobacteriaceae</taxon>
        <taxon>Mucilaginibacter</taxon>
    </lineage>
</organism>
<keyword evidence="4" id="KW-1185">Reference proteome</keyword>
<dbReference type="Proteomes" id="UP000297540">
    <property type="component" value="Unassembled WGS sequence"/>
</dbReference>
<dbReference type="OrthoDB" id="322908at2"/>
<dbReference type="AlphaFoldDB" id="A0A4Y8SPT1"/>
<gene>
    <name evidence="3" type="ORF">E2R66_00355</name>
</gene>
<evidence type="ECO:0000259" key="2">
    <source>
        <dbReference type="Pfam" id="PF11795"/>
    </source>
</evidence>
<dbReference type="InterPro" id="IPR024534">
    <property type="entry name" value="JetD_C"/>
</dbReference>
<dbReference type="Pfam" id="PF11795">
    <property type="entry name" value="DUF3322"/>
    <property type="match status" value="1"/>
</dbReference>
<feature type="domain" description="DUF3322" evidence="2">
    <location>
        <begin position="4"/>
        <end position="188"/>
    </location>
</feature>
<dbReference type="EMBL" id="SOZE01000001">
    <property type="protein sequence ID" value="TFF40670.1"/>
    <property type="molecule type" value="Genomic_DNA"/>
</dbReference>
<evidence type="ECO:0000313" key="3">
    <source>
        <dbReference type="EMBL" id="TFF40670.1"/>
    </source>
</evidence>
<feature type="domain" description="Wadjet protein JetD C-terminal" evidence="1">
    <location>
        <begin position="210"/>
        <end position="379"/>
    </location>
</feature>
<protein>
    <recommendedName>
        <fullName evidence="5">DUF3322 and DUF2220 domain-containing protein</fullName>
    </recommendedName>
</protein>